<evidence type="ECO:0000256" key="3">
    <source>
        <dbReference type="ARBA" id="ARBA00022840"/>
    </source>
</evidence>
<dbReference type="Proteomes" id="UP000215902">
    <property type="component" value="Unassembled WGS sequence"/>
</dbReference>
<sequence>MAISKLRAGQQEAPHLHCKARRRLPGQRDLVYDEILRILSLATIKFARLYVSKPLLIDGYKFRSSNLRVGDELRSAENLVFKEGLARFTTVKYKDPTAGNLENVFMHLTNYAVQKNRKDFVRNDEEGGTKRRISTINRWCCAEQL</sequence>
<dbReference type="GO" id="GO:0015631">
    <property type="term" value="F:tubulin binding"/>
    <property type="evidence" value="ECO:0007669"/>
    <property type="project" value="TreeGrafter"/>
</dbReference>
<dbReference type="PANTHER" id="PTHR12241">
    <property type="entry name" value="TUBULIN POLYGLUTAMYLASE"/>
    <property type="match status" value="1"/>
</dbReference>
<proteinExistence type="predicted"/>
<dbReference type="PROSITE" id="PS51221">
    <property type="entry name" value="TTL"/>
    <property type="match status" value="1"/>
</dbReference>
<name>A0A267DDE3_9PLAT</name>
<dbReference type="GO" id="GO:0036064">
    <property type="term" value="C:ciliary basal body"/>
    <property type="evidence" value="ECO:0007669"/>
    <property type="project" value="TreeGrafter"/>
</dbReference>
<dbReference type="GO" id="GO:0000226">
    <property type="term" value="P:microtubule cytoskeleton organization"/>
    <property type="evidence" value="ECO:0007669"/>
    <property type="project" value="TreeGrafter"/>
</dbReference>
<dbReference type="Gene3D" id="3.30.470.20">
    <property type="entry name" value="ATP-grasp fold, B domain"/>
    <property type="match status" value="1"/>
</dbReference>
<protein>
    <submittedName>
        <fullName evidence="4">Uncharacterized protein</fullName>
    </submittedName>
</protein>
<dbReference type="InterPro" id="IPR004344">
    <property type="entry name" value="TTL/TTLL_fam"/>
</dbReference>
<keyword evidence="3" id="KW-0067">ATP-binding</keyword>
<dbReference type="OrthoDB" id="202825at2759"/>
<dbReference type="GO" id="GO:0070740">
    <property type="term" value="F:tubulin-glutamic acid ligase activity"/>
    <property type="evidence" value="ECO:0007669"/>
    <property type="project" value="TreeGrafter"/>
</dbReference>
<evidence type="ECO:0000256" key="2">
    <source>
        <dbReference type="ARBA" id="ARBA00022741"/>
    </source>
</evidence>
<accession>A0A267DDE3</accession>
<dbReference type="EMBL" id="NIVC01004501">
    <property type="protein sequence ID" value="PAA47291.1"/>
    <property type="molecule type" value="Genomic_DNA"/>
</dbReference>
<keyword evidence="1" id="KW-0436">Ligase</keyword>
<organism evidence="4 5">
    <name type="scientific">Macrostomum lignano</name>
    <dbReference type="NCBI Taxonomy" id="282301"/>
    <lineage>
        <taxon>Eukaryota</taxon>
        <taxon>Metazoa</taxon>
        <taxon>Spiralia</taxon>
        <taxon>Lophotrochozoa</taxon>
        <taxon>Platyhelminthes</taxon>
        <taxon>Rhabditophora</taxon>
        <taxon>Macrostomorpha</taxon>
        <taxon>Macrostomida</taxon>
        <taxon>Macrostomidae</taxon>
        <taxon>Macrostomum</taxon>
    </lineage>
</organism>
<keyword evidence="5" id="KW-1185">Reference proteome</keyword>
<dbReference type="Pfam" id="PF03133">
    <property type="entry name" value="TTL"/>
    <property type="match status" value="1"/>
</dbReference>
<evidence type="ECO:0000313" key="4">
    <source>
        <dbReference type="EMBL" id="PAA47291.1"/>
    </source>
</evidence>
<evidence type="ECO:0000313" key="5">
    <source>
        <dbReference type="Proteomes" id="UP000215902"/>
    </source>
</evidence>
<reference evidence="4 5" key="1">
    <citation type="submission" date="2017-06" db="EMBL/GenBank/DDBJ databases">
        <title>A platform for efficient transgenesis in Macrostomum lignano, a flatworm model organism for stem cell research.</title>
        <authorList>
            <person name="Berezikov E."/>
        </authorList>
    </citation>
    <scope>NUCLEOTIDE SEQUENCE [LARGE SCALE GENOMIC DNA]</scope>
    <source>
        <strain evidence="4">DV1</strain>
        <tissue evidence="4">Whole organism</tissue>
    </source>
</reference>
<dbReference type="AlphaFoldDB" id="A0A267DDE3"/>
<dbReference type="GO" id="GO:0005524">
    <property type="term" value="F:ATP binding"/>
    <property type="evidence" value="ECO:0007669"/>
    <property type="project" value="UniProtKB-KW"/>
</dbReference>
<evidence type="ECO:0000256" key="1">
    <source>
        <dbReference type="ARBA" id="ARBA00022598"/>
    </source>
</evidence>
<gene>
    <name evidence="4" type="ORF">BOX15_Mlig006193g2</name>
</gene>
<dbReference type="PANTHER" id="PTHR12241:SF161">
    <property type="entry name" value="TUBULIN POLYGLUTAMYLASE TTLL6"/>
    <property type="match status" value="1"/>
</dbReference>
<comment type="caution">
    <text evidence="4">The sequence shown here is derived from an EMBL/GenBank/DDBJ whole genome shotgun (WGS) entry which is preliminary data.</text>
</comment>
<keyword evidence="2" id="KW-0547">Nucleotide-binding</keyword>